<reference evidence="3 4" key="1">
    <citation type="journal article" date="2011" name="J. Bacteriol.">
        <title>Complete genome sequence of the cellulose-degrading bacterium Cellulosilyticum lentocellum.</title>
        <authorList>
            <consortium name="US DOE Joint Genome Institute"/>
            <person name="Miller D.A."/>
            <person name="Suen G."/>
            <person name="Bruce D."/>
            <person name="Copeland A."/>
            <person name="Cheng J.F."/>
            <person name="Detter C."/>
            <person name="Goodwin L.A."/>
            <person name="Han C.S."/>
            <person name="Hauser L.J."/>
            <person name="Land M.L."/>
            <person name="Lapidus A."/>
            <person name="Lucas S."/>
            <person name="Meincke L."/>
            <person name="Pitluck S."/>
            <person name="Tapia R."/>
            <person name="Teshima H."/>
            <person name="Woyke T."/>
            <person name="Fox B.G."/>
            <person name="Angert E.R."/>
            <person name="Currie C.R."/>
        </authorList>
    </citation>
    <scope>NUCLEOTIDE SEQUENCE [LARGE SCALE GENOMIC DNA]</scope>
    <source>
        <strain evidence="4">ATCC 49066 / DSM 5427 / NCIMB 11756 / RHM5</strain>
    </source>
</reference>
<evidence type="ECO:0000256" key="1">
    <source>
        <dbReference type="ARBA" id="ARBA00022723"/>
    </source>
</evidence>
<dbReference type="RefSeq" id="WP_013655703.1">
    <property type="nucleotide sequence ID" value="NC_015275.1"/>
</dbReference>
<accession>F2JN60</accession>
<protein>
    <submittedName>
        <fullName evidence="3">Multicopper oxidase type 3</fullName>
    </submittedName>
</protein>
<dbReference type="KEGG" id="cle:Clole_0668"/>
<dbReference type="EMBL" id="CP002582">
    <property type="protein sequence ID" value="ADZ82402.1"/>
    <property type="molecule type" value="Genomic_DNA"/>
</dbReference>
<evidence type="ECO:0000259" key="2">
    <source>
        <dbReference type="Pfam" id="PF07732"/>
    </source>
</evidence>
<evidence type="ECO:0000313" key="4">
    <source>
        <dbReference type="Proteomes" id="UP000008467"/>
    </source>
</evidence>
<feature type="domain" description="Plastocyanin-like" evidence="2">
    <location>
        <begin position="58"/>
        <end position="152"/>
    </location>
</feature>
<dbReference type="InterPro" id="IPR002355">
    <property type="entry name" value="Cu_oxidase_Cu_BS"/>
</dbReference>
<proteinExistence type="predicted"/>
<dbReference type="Gene3D" id="2.60.40.420">
    <property type="entry name" value="Cupredoxins - blue copper proteins"/>
    <property type="match status" value="5"/>
</dbReference>
<sequence>MVRHFCISAIQVPIVYNKYGDVDPNGLMYVLDKNKDEVKKRIKECPGTYVDLVQPLVIRAHQGDIVEITFKNELCFSASMNVKGLPYEVQNTDGAFVGGNESSLAAPGKTICYRWYAQAQGAFHFSDLGNALSSEIGSNIHGLFGAIVVEAPGSTWTDPQSGCPLESGVFADIHHPFKPDFREFVTIFHDEAAVKNRFGETPIDPMTGFPEMTHSINYRAEPMRNKMQLIMEGVVCPDCEGEEVHHDSWVFGDPPPTVLPRCYKADPVRWYAIHGGVKETHIFHLHLQQWLSEPEVQESFLNDSRAFGPGETITFDILYGAGSLQKAYGDVIYHCHLYPHFAEGMWGIQRIHDVLEEGNRCYPDGTPVTRLMPLPDRPCPPKPTEKHPGFPFFIPGKVGCRSPVPPKGYDRDFPITDLECNALADNAELGALFVNPCPEGTSVRRYDIVGIQQNLVYNEANWHDPEGRFYVLKQDEEAVRNGTKKPEPLFIRAKAGECIEIHFTNKFPEKLGPNAFQIQINTLFASTHVHFVKFDVLSSDGANTGWNYFTGTAHEQTVVYRWYADVELKVCFFHDHLFANSVQLHGLFGGLIVESEGSRFLDTHTGKRMTAGTQAIIQNPFIPDFREFCLAVHDWAPVYDGKGKALNPPDEPGIMDDMGVIAFNYTNAPFDIRGGEPAHVFSSYVHGDPWTPLFEGYAGDPVRVRLIDGAHEESHAINFNRYEWHRDRTDVDSPLVAEQHIGISETFTFEFSLESLSGREDFDVLYYSSGMDDLWLGTWGITRVRGTLIPTLYPLKDRPLLHRRKEPMPYQTCCPPPKATSPGNPFPCGTKVNHFNVAAVQRPIIYNQFCDNDPYGMIFVLLEDVEKVLCGEKNPEPLILTINAGEGVELTLVNLMPKELDVPQFPEVPVQKCWPYSSRVSMNSQGAEYDVLGSDGATIGFNPDQTIGVGESITYRWYYPETATQAIVVDFGDSMNHRKHGLFGAISFAEVGSKHYDPFTGCEKDKGEQLVIRNPFLPDYRQFVLLAHNGIYLEDKKGDLLPKFFFNPEIAVDDEDLDTEDQGMKGYNLRSEPFYNRLLQDPVIGNVFTSDEPDLSDISTPIFYANPGDPITIKLLMPAEKPRATTFYVHGHAVHSENTNMNSPIIGVDGAITIGDNYRKDLLGGATAGVCQTGDYMYQSANITWDIESGMWGNMHVVEEGEEGLIPLEQ</sequence>
<dbReference type="AlphaFoldDB" id="F2JN60"/>
<keyword evidence="1" id="KW-0479">Metal-binding</keyword>
<dbReference type="Pfam" id="PF07732">
    <property type="entry name" value="Cu-oxidase_3"/>
    <property type="match status" value="1"/>
</dbReference>
<name>F2JN60_CELLD</name>
<dbReference type="Proteomes" id="UP000008467">
    <property type="component" value="Chromosome"/>
</dbReference>
<dbReference type="SUPFAM" id="SSF49503">
    <property type="entry name" value="Cupredoxins"/>
    <property type="match status" value="5"/>
</dbReference>
<gene>
    <name evidence="3" type="ordered locus">Clole_0668</name>
</gene>
<dbReference type="HOGENOM" id="CLU_001520_0_0_9"/>
<dbReference type="InterPro" id="IPR011707">
    <property type="entry name" value="Cu-oxidase-like_N"/>
</dbReference>
<evidence type="ECO:0000313" key="3">
    <source>
        <dbReference type="EMBL" id="ADZ82402.1"/>
    </source>
</evidence>
<organism evidence="3 4">
    <name type="scientific">Cellulosilyticum lentocellum (strain ATCC 49066 / DSM 5427 / NCIMB 11756 / RHM5)</name>
    <name type="common">Clostridium lentocellum</name>
    <dbReference type="NCBI Taxonomy" id="642492"/>
    <lineage>
        <taxon>Bacteria</taxon>
        <taxon>Bacillati</taxon>
        <taxon>Bacillota</taxon>
        <taxon>Clostridia</taxon>
        <taxon>Lachnospirales</taxon>
        <taxon>Cellulosilyticaceae</taxon>
        <taxon>Cellulosilyticum</taxon>
    </lineage>
</organism>
<dbReference type="GO" id="GO:0005507">
    <property type="term" value="F:copper ion binding"/>
    <property type="evidence" value="ECO:0007669"/>
    <property type="project" value="InterPro"/>
</dbReference>
<dbReference type="STRING" id="642492.Clole_0668"/>
<keyword evidence="4" id="KW-1185">Reference proteome</keyword>
<dbReference type="eggNOG" id="COG2132">
    <property type="taxonomic scope" value="Bacteria"/>
</dbReference>
<dbReference type="InterPro" id="IPR008972">
    <property type="entry name" value="Cupredoxin"/>
</dbReference>
<dbReference type="PROSITE" id="PS00080">
    <property type="entry name" value="MULTICOPPER_OXIDASE2"/>
    <property type="match status" value="1"/>
</dbReference>